<sequence>MNNNMEIFVADRFEICFETLFFLSQEVEIASAVRTPIGSFLSCFAEVPATRLGSIAIKESINRAGIKPEDVNEVYMGNVCTASEGQAPCRQATLGAASEGQAPCRQATLGAGNDIDIWAMSVQHQKVKLHEGRQPLGQEVMIVVGMESMSNVPYYMSRGQTPYGKVELKDGIVFDGLTDAYDHIHMWMDCLLDMFFRKKKIMISCNLIGRIAHVNDDYNLVMFCYYSGTVTAANACTLNDGVAALVLMTVSAAKRLNVTPLAKIVAFADAAIAPIDFPTAPAYVVPKDGSEVNKNSVKRRGTVIPYACYPKLFLFFRYLDFTFCLCSDEQNHLLIASVQLPNDNAQFDASHYDSEKGEFGGFGSVSGKIEIKINHKDPSGECNPELRLKGHQKEGYGLSWNPNLNGHLLSASDDHTICLWDINATPRDTKLVDAQTIFTGHTSVVEDVAWHLLHESLFGSVADDQKLLIWDTRSKSTSKPSHTVDAHTAEVNCLSEYILATGSADKTVALWDLRNLKLKLYSFESHKDEIFQVQWSPHNETILASSGTDRRLHVWDLSKIGEEQSAEDAEDGPPELLFIHGGHTAKISDFSWNPNEPWVICSVSEDNIMQVWQMAENIYNDEEPDTPATELEATAS</sequence>
<evidence type="ECO:0000256" key="2">
    <source>
        <dbReference type="ARBA" id="ARBA00009341"/>
    </source>
</evidence>
<dbReference type="Gene3D" id="3.40.47.10">
    <property type="match status" value="2"/>
</dbReference>
<dbReference type="InterPro" id="IPR036322">
    <property type="entry name" value="WD40_repeat_dom_sf"/>
</dbReference>
<comment type="subcellular location">
    <subcellularLocation>
        <location evidence="1">Nucleus</location>
    </subcellularLocation>
</comment>
<name>A0A8B6CKZ5_MYTGA</name>
<dbReference type="SUPFAM" id="SSF53901">
    <property type="entry name" value="Thiolase-like"/>
    <property type="match status" value="1"/>
</dbReference>
<reference evidence="8" key="1">
    <citation type="submission" date="2018-11" db="EMBL/GenBank/DDBJ databases">
        <authorList>
            <person name="Alioto T."/>
            <person name="Alioto T."/>
        </authorList>
    </citation>
    <scope>NUCLEOTIDE SEQUENCE</scope>
</reference>
<evidence type="ECO:0000256" key="4">
    <source>
        <dbReference type="ARBA" id="ARBA00022737"/>
    </source>
</evidence>
<dbReference type="SUPFAM" id="SSF50978">
    <property type="entry name" value="WD40 repeat-like"/>
    <property type="match status" value="1"/>
</dbReference>
<feature type="repeat" description="WD" evidence="6">
    <location>
        <begin position="438"/>
        <end position="480"/>
    </location>
</feature>
<keyword evidence="5" id="KW-0539">Nucleus</keyword>
<dbReference type="OrthoDB" id="427795at2759"/>
<evidence type="ECO:0000256" key="1">
    <source>
        <dbReference type="ARBA" id="ARBA00004123"/>
    </source>
</evidence>
<dbReference type="AlphaFoldDB" id="A0A8B6CKZ5"/>
<evidence type="ECO:0000256" key="6">
    <source>
        <dbReference type="PROSITE-ProRule" id="PRU00221"/>
    </source>
</evidence>
<dbReference type="PROSITE" id="PS50082">
    <property type="entry name" value="WD_REPEATS_2"/>
    <property type="match status" value="5"/>
</dbReference>
<keyword evidence="9" id="KW-1185">Reference proteome</keyword>
<dbReference type="PROSITE" id="PS00678">
    <property type="entry name" value="WD_REPEATS_1"/>
    <property type="match status" value="3"/>
</dbReference>
<dbReference type="Pfam" id="PF00108">
    <property type="entry name" value="Thiolase_N"/>
    <property type="match status" value="2"/>
</dbReference>
<dbReference type="InterPro" id="IPR015943">
    <property type="entry name" value="WD40/YVTN_repeat-like_dom_sf"/>
</dbReference>
<dbReference type="InterPro" id="IPR019775">
    <property type="entry name" value="WD40_repeat_CS"/>
</dbReference>
<dbReference type="SMART" id="SM00320">
    <property type="entry name" value="WD40"/>
    <property type="match status" value="5"/>
</dbReference>
<comment type="caution">
    <text evidence="8">The sequence shown here is derived from an EMBL/GenBank/DDBJ whole genome shotgun (WGS) entry which is preliminary data.</text>
</comment>
<dbReference type="Gene3D" id="2.130.10.10">
    <property type="entry name" value="YVTN repeat-like/Quinoprotein amine dehydrogenase"/>
    <property type="match status" value="1"/>
</dbReference>
<dbReference type="PROSITE" id="PS50294">
    <property type="entry name" value="WD_REPEATS_REGION"/>
    <property type="match status" value="2"/>
</dbReference>
<feature type="repeat" description="WD" evidence="6">
    <location>
        <begin position="499"/>
        <end position="515"/>
    </location>
</feature>
<organism evidence="8 9">
    <name type="scientific">Mytilus galloprovincialis</name>
    <name type="common">Mediterranean mussel</name>
    <dbReference type="NCBI Taxonomy" id="29158"/>
    <lineage>
        <taxon>Eukaryota</taxon>
        <taxon>Metazoa</taxon>
        <taxon>Spiralia</taxon>
        <taxon>Lophotrochozoa</taxon>
        <taxon>Mollusca</taxon>
        <taxon>Bivalvia</taxon>
        <taxon>Autobranchia</taxon>
        <taxon>Pteriomorphia</taxon>
        <taxon>Mytilida</taxon>
        <taxon>Mytiloidea</taxon>
        <taxon>Mytilidae</taxon>
        <taxon>Mytilinae</taxon>
        <taxon>Mytilus</taxon>
    </lineage>
</organism>
<feature type="repeat" description="WD" evidence="6">
    <location>
        <begin position="388"/>
        <end position="423"/>
    </location>
</feature>
<proteinExistence type="inferred from homology"/>
<dbReference type="Proteomes" id="UP000596742">
    <property type="component" value="Unassembled WGS sequence"/>
</dbReference>
<feature type="repeat" description="WD" evidence="6">
    <location>
        <begin position="523"/>
        <end position="565"/>
    </location>
</feature>
<evidence type="ECO:0000256" key="3">
    <source>
        <dbReference type="ARBA" id="ARBA00022574"/>
    </source>
</evidence>
<evidence type="ECO:0000313" key="9">
    <source>
        <dbReference type="Proteomes" id="UP000596742"/>
    </source>
</evidence>
<evidence type="ECO:0000313" key="8">
    <source>
        <dbReference type="EMBL" id="VDI06334.1"/>
    </source>
</evidence>
<accession>A0A8B6CKZ5</accession>
<evidence type="ECO:0000259" key="7">
    <source>
        <dbReference type="Pfam" id="PF00108"/>
    </source>
</evidence>
<dbReference type="GO" id="GO:0005634">
    <property type="term" value="C:nucleus"/>
    <property type="evidence" value="ECO:0007669"/>
    <property type="project" value="UniProtKB-SubCell"/>
</dbReference>
<feature type="domain" description="Thiolase N-terminal" evidence="7">
    <location>
        <begin position="27"/>
        <end position="186"/>
    </location>
</feature>
<dbReference type="InterPro" id="IPR050459">
    <property type="entry name" value="WD_repeat_RBAP46/RBAP48/MSI1"/>
</dbReference>
<keyword evidence="4" id="KW-0677">Repeat</keyword>
<comment type="similarity">
    <text evidence="2">Belongs to the WD repeat RBAP46/RBAP48/MSI1 family.</text>
</comment>
<gene>
    <name evidence="8" type="ORF">MGAL_10B079537</name>
</gene>
<feature type="domain" description="Thiolase N-terminal" evidence="7">
    <location>
        <begin position="227"/>
        <end position="250"/>
    </location>
</feature>
<feature type="repeat" description="WD" evidence="6">
    <location>
        <begin position="580"/>
        <end position="614"/>
    </location>
</feature>
<keyword evidence="3 6" id="KW-0853">WD repeat</keyword>
<dbReference type="InterPro" id="IPR016039">
    <property type="entry name" value="Thiolase-like"/>
</dbReference>
<dbReference type="InterPro" id="IPR001680">
    <property type="entry name" value="WD40_rpt"/>
</dbReference>
<dbReference type="Pfam" id="PF00400">
    <property type="entry name" value="WD40"/>
    <property type="match status" value="5"/>
</dbReference>
<dbReference type="PRINTS" id="PR00320">
    <property type="entry name" value="GPROTEINBRPT"/>
</dbReference>
<dbReference type="InterPro" id="IPR020472">
    <property type="entry name" value="WD40_PAC1"/>
</dbReference>
<protein>
    <submittedName>
        <fullName evidence="8">Histone-binding protein RBBP4</fullName>
    </submittedName>
</protein>
<dbReference type="EMBL" id="UYJE01001911">
    <property type="protein sequence ID" value="VDI06334.1"/>
    <property type="molecule type" value="Genomic_DNA"/>
</dbReference>
<dbReference type="InterPro" id="IPR020616">
    <property type="entry name" value="Thiolase_N"/>
</dbReference>
<dbReference type="PANTHER" id="PTHR22850">
    <property type="entry name" value="WD40 REPEAT FAMILY"/>
    <property type="match status" value="1"/>
</dbReference>
<dbReference type="GO" id="GO:0016747">
    <property type="term" value="F:acyltransferase activity, transferring groups other than amino-acyl groups"/>
    <property type="evidence" value="ECO:0007669"/>
    <property type="project" value="InterPro"/>
</dbReference>
<evidence type="ECO:0000256" key="5">
    <source>
        <dbReference type="ARBA" id="ARBA00023242"/>
    </source>
</evidence>